<dbReference type="Proteomes" id="UP000270094">
    <property type="component" value="Unassembled WGS sequence"/>
</dbReference>
<proteinExistence type="predicted"/>
<dbReference type="AlphaFoldDB" id="A0A3P7JSB8"/>
<dbReference type="EMBL" id="UYYB01104182">
    <property type="protein sequence ID" value="VDM79167.1"/>
    <property type="molecule type" value="Genomic_DNA"/>
</dbReference>
<dbReference type="Gene3D" id="1.25.40.20">
    <property type="entry name" value="Ankyrin repeat-containing domain"/>
    <property type="match status" value="1"/>
</dbReference>
<gene>
    <name evidence="1" type="ORF">SVUK_LOCUS14165</name>
</gene>
<evidence type="ECO:0000313" key="1">
    <source>
        <dbReference type="EMBL" id="VDM79167.1"/>
    </source>
</evidence>
<sequence>MNSRTRQGDTALCLAVKNQKLEAVNALLTHKTVLIDHPTSTTKNKMTPLMVISLYGLPQVNYCSLYVRLL</sequence>
<dbReference type="InterPro" id="IPR002110">
    <property type="entry name" value="Ankyrin_rpt"/>
</dbReference>
<reference evidence="1 2" key="1">
    <citation type="submission" date="2018-11" db="EMBL/GenBank/DDBJ databases">
        <authorList>
            <consortium name="Pathogen Informatics"/>
        </authorList>
    </citation>
    <scope>NUCLEOTIDE SEQUENCE [LARGE SCALE GENOMIC DNA]</scope>
</reference>
<dbReference type="InterPro" id="IPR036770">
    <property type="entry name" value="Ankyrin_rpt-contain_sf"/>
</dbReference>
<organism evidence="1 2">
    <name type="scientific">Strongylus vulgaris</name>
    <name type="common">Blood worm</name>
    <dbReference type="NCBI Taxonomy" id="40348"/>
    <lineage>
        <taxon>Eukaryota</taxon>
        <taxon>Metazoa</taxon>
        <taxon>Ecdysozoa</taxon>
        <taxon>Nematoda</taxon>
        <taxon>Chromadorea</taxon>
        <taxon>Rhabditida</taxon>
        <taxon>Rhabditina</taxon>
        <taxon>Rhabditomorpha</taxon>
        <taxon>Strongyloidea</taxon>
        <taxon>Strongylidae</taxon>
        <taxon>Strongylus</taxon>
    </lineage>
</organism>
<dbReference type="Pfam" id="PF00023">
    <property type="entry name" value="Ank"/>
    <property type="match status" value="1"/>
</dbReference>
<dbReference type="SUPFAM" id="SSF48403">
    <property type="entry name" value="Ankyrin repeat"/>
    <property type="match status" value="1"/>
</dbReference>
<name>A0A3P7JSB8_STRVU</name>
<evidence type="ECO:0000313" key="2">
    <source>
        <dbReference type="Proteomes" id="UP000270094"/>
    </source>
</evidence>
<accession>A0A3P7JSB8</accession>
<protein>
    <submittedName>
        <fullName evidence="1">Uncharacterized protein</fullName>
    </submittedName>
</protein>
<keyword evidence="2" id="KW-1185">Reference proteome</keyword>